<evidence type="ECO:0000256" key="7">
    <source>
        <dbReference type="ARBA" id="ARBA00023136"/>
    </source>
</evidence>
<dbReference type="GO" id="GO:0005794">
    <property type="term" value="C:Golgi apparatus"/>
    <property type="evidence" value="ECO:0007669"/>
    <property type="project" value="EnsemblFungi"/>
</dbReference>
<dbReference type="PANTHER" id="PTHR32468:SF0">
    <property type="entry name" value="K(+)_H(+) ANTIPORTER 1"/>
    <property type="match status" value="1"/>
</dbReference>
<accession>J7RUT4</accession>
<feature type="transmembrane region" description="Helical" evidence="8">
    <location>
        <begin position="374"/>
        <end position="397"/>
    </location>
</feature>
<feature type="transmembrane region" description="Helical" evidence="8">
    <location>
        <begin position="265"/>
        <end position="296"/>
    </location>
</feature>
<keyword evidence="4 8" id="KW-0812">Transmembrane</keyword>
<name>J7RUT4_HUIN7</name>
<reference evidence="10 11" key="1">
    <citation type="journal article" date="2011" name="Proc. Natl. Acad. Sci. U.S.A.">
        <title>Evolutionary erosion of yeast sex chromosomes by mating-type switching accidents.</title>
        <authorList>
            <person name="Gordon J.L."/>
            <person name="Armisen D."/>
            <person name="Proux-Wera E."/>
            <person name="Oheigeartaigh S.S."/>
            <person name="Byrne K.P."/>
            <person name="Wolfe K.H."/>
        </authorList>
    </citation>
    <scope>NUCLEOTIDE SEQUENCE [LARGE SCALE GENOMIC DNA]</scope>
    <source>
        <strain evidence="11">ATCC MYA-139 / BCRC 22969 / CBS 8797 / CCRC 22969 / KCTC 17520 / NBRC 10181 / NCYC 3082</strain>
    </source>
</reference>
<feature type="transmembrane region" description="Helical" evidence="8">
    <location>
        <begin position="116"/>
        <end position="139"/>
    </location>
</feature>
<dbReference type="OrthoDB" id="2687058at2759"/>
<feature type="transmembrane region" description="Helical" evidence="8">
    <location>
        <begin position="189"/>
        <end position="211"/>
    </location>
</feature>
<dbReference type="InterPro" id="IPR006153">
    <property type="entry name" value="Cation/H_exchanger_TM"/>
</dbReference>
<dbReference type="AlphaFoldDB" id="J7RUT4"/>
<evidence type="ECO:0000256" key="5">
    <source>
        <dbReference type="ARBA" id="ARBA00022989"/>
    </source>
</evidence>
<dbReference type="KEGG" id="kng:KNAG_0B01790"/>
<evidence type="ECO:0000256" key="3">
    <source>
        <dbReference type="ARBA" id="ARBA00022449"/>
    </source>
</evidence>
<feature type="transmembrane region" description="Helical" evidence="8">
    <location>
        <begin position="341"/>
        <end position="362"/>
    </location>
</feature>
<keyword evidence="11" id="KW-1185">Reference proteome</keyword>
<keyword evidence="5 8" id="KW-1133">Transmembrane helix</keyword>
<feature type="domain" description="Cation/H+ exchanger transmembrane" evidence="9">
    <location>
        <begin position="33"/>
        <end position="420"/>
    </location>
</feature>
<evidence type="ECO:0000256" key="8">
    <source>
        <dbReference type="SAM" id="Phobius"/>
    </source>
</evidence>
<keyword evidence="2" id="KW-0813">Transport</keyword>
<feature type="transmembrane region" description="Helical" evidence="8">
    <location>
        <begin position="89"/>
        <end position="109"/>
    </location>
</feature>
<dbReference type="Proteomes" id="UP000006310">
    <property type="component" value="Chromosome 2"/>
</dbReference>
<evidence type="ECO:0000256" key="1">
    <source>
        <dbReference type="ARBA" id="ARBA00004141"/>
    </source>
</evidence>
<evidence type="ECO:0000313" key="10">
    <source>
        <dbReference type="EMBL" id="CCK68622.1"/>
    </source>
</evidence>
<dbReference type="STRING" id="1071383.J7RUT4"/>
<dbReference type="InterPro" id="IPR038770">
    <property type="entry name" value="Na+/solute_symporter_sf"/>
</dbReference>
<dbReference type="Gene3D" id="1.20.1530.20">
    <property type="match status" value="1"/>
</dbReference>
<comment type="subcellular location">
    <subcellularLocation>
        <location evidence="1">Membrane</location>
        <topology evidence="1">Multi-pass membrane protein</topology>
    </subcellularLocation>
</comment>
<feature type="transmembrane region" description="Helical" evidence="8">
    <location>
        <begin position="151"/>
        <end position="177"/>
    </location>
</feature>
<feature type="transmembrane region" description="Helical" evidence="8">
    <location>
        <begin position="316"/>
        <end position="334"/>
    </location>
</feature>
<dbReference type="NCBIfam" id="TIGR00932">
    <property type="entry name" value="2a37"/>
    <property type="match status" value="1"/>
</dbReference>
<evidence type="ECO:0000313" key="11">
    <source>
        <dbReference type="Proteomes" id="UP000006310"/>
    </source>
</evidence>
<evidence type="ECO:0000259" key="9">
    <source>
        <dbReference type="Pfam" id="PF00999"/>
    </source>
</evidence>
<sequence length="865" mass="95886">MAVVGGVPSGMNPFHYNSSSPLTLFLFQTCLILATCNLIHIPFSMIRQPKVISEVIAGVILGPTVFGQIPNYTETVFPASSIPGLNLTANLGIILFMFFLGLEVDLPFIKKHLKTALSIGITTLAVPFGCGCLLAIPLFHNYANKDPDARIIKFTVFMIFIAVSIAVTAFPVLCRILNELRLIKDRAGVVVLGAGIINDILGWILLALSVILSSSNSDPLNTVYILLCTLGWFLVYFYPIRFILKWGLVKTHELERTKPSPLATMCILFVMFISAYFTDIIGVHPIFGAFIAGLIVPRENQYVVKLTERMEDIPNIVLIPIYFAVAGLNVDLTLLNEGKDWGFVFASIAIAIASKIISGSLMGKLHGLFWRESLAVGILMSCKGIVEIVVLTVGLNAGIISRKIFGMFILMALVSTFVTTPLTIVAYPNSYRAELQKWLDKPDAETDTHSSATEFIKMQDYTNQLTTFSDLLKFRFSEIVNIVNTTEGVSPSLELINYLNLGKQPPRVEPVHHEEASKESTSSSFKTTSKFKTLAKHFSRQTDDTGLTCIEEAPSGFEYCIPLKTVHIRLLTERTTDLLRSSTMYDDDPHFVANCDSLLQIFAIFAKLSKVPFSSEVIFSTIREKAVNIRSMDFYDSDFVLLPLKGSTYELRGSSVLVDDKYKSFENFYSHLLGLNELPSGFFSQLCSLRASIGVLISNTGGRLNADKFKCKSFNLLLPSPNLSSSDFLGVYILLLIKHRSVKNRDNVNCTIFTNEKNTSFLGNLCTQLADQSWFHPSDISFVSVSTEEKTENSVEFSPFIESILSKGLSEEAIENLEETTFIVPEPFFEASATFTDDVKAVVLKGANRKFNVLITHYSTSITGT</sequence>
<dbReference type="GeneID" id="34524272"/>
<evidence type="ECO:0000256" key="6">
    <source>
        <dbReference type="ARBA" id="ARBA00023065"/>
    </source>
</evidence>
<dbReference type="EMBL" id="HE978315">
    <property type="protein sequence ID" value="CCK68622.1"/>
    <property type="molecule type" value="Genomic_DNA"/>
</dbReference>
<organism evidence="10 11">
    <name type="scientific">Huiozyma naganishii (strain ATCC MYA-139 / BCRC 22969 / CBS 8797 / KCTC 17520 / NBRC 10181 / NCYC 3082 / Yp74L-3)</name>
    <name type="common">Yeast</name>
    <name type="synonym">Kazachstania naganishii</name>
    <dbReference type="NCBI Taxonomy" id="1071383"/>
    <lineage>
        <taxon>Eukaryota</taxon>
        <taxon>Fungi</taxon>
        <taxon>Dikarya</taxon>
        <taxon>Ascomycota</taxon>
        <taxon>Saccharomycotina</taxon>
        <taxon>Saccharomycetes</taxon>
        <taxon>Saccharomycetales</taxon>
        <taxon>Saccharomycetaceae</taxon>
        <taxon>Huiozyma</taxon>
    </lineage>
</organism>
<feature type="transmembrane region" description="Helical" evidence="8">
    <location>
        <begin position="404"/>
        <end position="427"/>
    </location>
</feature>
<dbReference type="RefSeq" id="XP_022462868.1">
    <property type="nucleotide sequence ID" value="XM_022611462.1"/>
</dbReference>
<evidence type="ECO:0000256" key="4">
    <source>
        <dbReference type="ARBA" id="ARBA00022692"/>
    </source>
</evidence>
<dbReference type="HOGENOM" id="CLU_005126_10_1_1"/>
<dbReference type="GO" id="GO:0015386">
    <property type="term" value="F:potassium:proton antiporter activity"/>
    <property type="evidence" value="ECO:0007669"/>
    <property type="project" value="EnsemblFungi"/>
</dbReference>
<dbReference type="InterPro" id="IPR050794">
    <property type="entry name" value="CPA2_transporter"/>
</dbReference>
<dbReference type="GO" id="GO:0016020">
    <property type="term" value="C:membrane"/>
    <property type="evidence" value="ECO:0007669"/>
    <property type="project" value="UniProtKB-SubCell"/>
</dbReference>
<proteinExistence type="predicted"/>
<keyword evidence="7 8" id="KW-0472">Membrane</keyword>
<feature type="transmembrane region" description="Helical" evidence="8">
    <location>
        <begin position="223"/>
        <end position="244"/>
    </location>
</feature>
<dbReference type="InterPro" id="IPR004771">
    <property type="entry name" value="K/H_exchanger"/>
</dbReference>
<dbReference type="OMA" id="GMFILMA"/>
<feature type="transmembrane region" description="Helical" evidence="8">
    <location>
        <begin position="51"/>
        <end position="69"/>
    </location>
</feature>
<dbReference type="eggNOG" id="KOG1650">
    <property type="taxonomic scope" value="Eukaryota"/>
</dbReference>
<feature type="transmembrane region" description="Helical" evidence="8">
    <location>
        <begin position="20"/>
        <end position="39"/>
    </location>
</feature>
<keyword evidence="6" id="KW-0406">Ion transport</keyword>
<dbReference type="PANTHER" id="PTHR32468">
    <property type="entry name" value="CATION/H + ANTIPORTER"/>
    <property type="match status" value="1"/>
</dbReference>
<gene>
    <name evidence="10" type="primary">KNAG0B01790</name>
    <name evidence="10" type="ordered locus">KNAG_0B01790</name>
</gene>
<reference evidence="11" key="2">
    <citation type="submission" date="2012-08" db="EMBL/GenBank/DDBJ databases">
        <title>Genome sequence of Kazachstania naganishii.</title>
        <authorList>
            <person name="Gordon J.L."/>
            <person name="Armisen D."/>
            <person name="Proux-Wera E."/>
            <person name="OhEigeartaigh S.S."/>
            <person name="Byrne K.P."/>
            <person name="Wolfe K.H."/>
        </authorList>
    </citation>
    <scope>NUCLEOTIDE SEQUENCE [LARGE SCALE GENOMIC DNA]</scope>
    <source>
        <strain evidence="11">ATCC MYA-139 / BCRC 22969 / CBS 8797 / CCRC 22969 / KCTC 17520 / NBRC 10181 / NCYC 3082</strain>
    </source>
</reference>
<keyword evidence="3" id="KW-0050">Antiport</keyword>
<evidence type="ECO:0000256" key="2">
    <source>
        <dbReference type="ARBA" id="ARBA00022448"/>
    </source>
</evidence>
<protein>
    <recommendedName>
        <fullName evidence="9">Cation/H+ exchanger transmembrane domain-containing protein</fullName>
    </recommendedName>
</protein>
<dbReference type="Pfam" id="PF00999">
    <property type="entry name" value="Na_H_Exchanger"/>
    <property type="match status" value="1"/>
</dbReference>